<proteinExistence type="predicted"/>
<evidence type="ECO:0000313" key="3">
    <source>
        <dbReference type="Proteomes" id="UP000613401"/>
    </source>
</evidence>
<dbReference type="Proteomes" id="UP000613401">
    <property type="component" value="Unassembled WGS sequence"/>
</dbReference>
<evidence type="ECO:0000313" key="2">
    <source>
        <dbReference type="EMBL" id="KAF3799312.1"/>
    </source>
</evidence>
<dbReference type="EMBL" id="WVTB01000085">
    <property type="protein sequence ID" value="KAF3799312.1"/>
    <property type="molecule type" value="Genomic_DNA"/>
</dbReference>
<organism evidence="2 3">
    <name type="scientific">Colletotrichum gloeosporioides</name>
    <name type="common">Anthracnose fungus</name>
    <name type="synonym">Glomerella cingulata</name>
    <dbReference type="NCBI Taxonomy" id="474922"/>
    <lineage>
        <taxon>Eukaryota</taxon>
        <taxon>Fungi</taxon>
        <taxon>Dikarya</taxon>
        <taxon>Ascomycota</taxon>
        <taxon>Pezizomycotina</taxon>
        <taxon>Sordariomycetes</taxon>
        <taxon>Hypocreomycetidae</taxon>
        <taxon>Glomerellales</taxon>
        <taxon>Glomerellaceae</taxon>
        <taxon>Colletotrichum</taxon>
        <taxon>Colletotrichum gloeosporioides species complex</taxon>
    </lineage>
</organism>
<evidence type="ECO:0000256" key="1">
    <source>
        <dbReference type="SAM" id="MobiDB-lite"/>
    </source>
</evidence>
<feature type="compositionally biased region" description="Polar residues" evidence="1">
    <location>
        <begin position="57"/>
        <end position="66"/>
    </location>
</feature>
<dbReference type="RefSeq" id="XP_045258472.1">
    <property type="nucleotide sequence ID" value="XM_045401470.1"/>
</dbReference>
<keyword evidence="3" id="KW-1185">Reference proteome</keyword>
<gene>
    <name evidence="2" type="ORF">GCG54_00001353</name>
</gene>
<reference evidence="2" key="1">
    <citation type="journal article" date="2020" name="Phytopathology">
        <title>Genome sequence and comparative analysis of Colletotrichum gloeosporioides isolated from Liriodendron leaves.</title>
        <authorList>
            <person name="Fu F.F."/>
            <person name="Hao Z."/>
            <person name="Wang P."/>
            <person name="Lu Y."/>
            <person name="Xue L.J."/>
            <person name="Wei G."/>
            <person name="Tian Y."/>
            <person name="Baishi H."/>
            <person name="Xu H."/>
            <person name="Shi J."/>
            <person name="Cheng T."/>
            <person name="Wang G."/>
            <person name="Yi Y."/>
            <person name="Chen J."/>
        </authorList>
    </citation>
    <scope>NUCLEOTIDE SEQUENCE</scope>
    <source>
        <strain evidence="2">Lc1</strain>
    </source>
</reference>
<comment type="caution">
    <text evidence="2">The sequence shown here is derived from an EMBL/GenBank/DDBJ whole genome shotgun (WGS) entry which is preliminary data.</text>
</comment>
<reference evidence="2" key="2">
    <citation type="submission" date="2020-03" db="EMBL/GenBank/DDBJ databases">
        <authorList>
            <person name="Fu F.-F."/>
            <person name="Chen J."/>
        </authorList>
    </citation>
    <scope>NUCLEOTIDE SEQUENCE</scope>
    <source>
        <strain evidence="2">Lc1</strain>
    </source>
</reference>
<protein>
    <submittedName>
        <fullName evidence="2">Sterol uptake control protein 2</fullName>
    </submittedName>
</protein>
<dbReference type="AlphaFoldDB" id="A0A8H4C8S1"/>
<dbReference type="GeneID" id="69008522"/>
<name>A0A8H4C8S1_COLGL</name>
<feature type="region of interest" description="Disordered" evidence="1">
    <location>
        <begin position="57"/>
        <end position="87"/>
    </location>
</feature>
<sequence length="87" mass="9913">MDARLANYDGCDAMKTDQSVDTAIACKWIAFSWHNSGSHRDVLRSKEKISPLSNTLRLCHQSNPTPTHARLFLKSPENPRRLRPQSH</sequence>
<accession>A0A8H4C8S1</accession>